<dbReference type="Proteomes" id="UP000769766">
    <property type="component" value="Unassembled WGS sequence"/>
</dbReference>
<gene>
    <name evidence="2" type="ORF">HYY20_00145</name>
</gene>
<reference evidence="2" key="1">
    <citation type="submission" date="2020-07" db="EMBL/GenBank/DDBJ databases">
        <title>Huge and variable diversity of episymbiotic CPR bacteria and DPANN archaea in groundwater ecosystems.</title>
        <authorList>
            <person name="He C.Y."/>
            <person name="Keren R."/>
            <person name="Whittaker M."/>
            <person name="Farag I.F."/>
            <person name="Doudna J."/>
            <person name="Cate J.H.D."/>
            <person name="Banfield J.F."/>
        </authorList>
    </citation>
    <scope>NUCLEOTIDE SEQUENCE</scope>
    <source>
        <strain evidence="2">NC_groundwater_672_Ag_B-0.1um_62_36</strain>
    </source>
</reference>
<feature type="transmembrane region" description="Helical" evidence="1">
    <location>
        <begin position="603"/>
        <end position="634"/>
    </location>
</feature>
<dbReference type="InterPro" id="IPR001036">
    <property type="entry name" value="Acrflvin-R"/>
</dbReference>
<dbReference type="Gene3D" id="3.30.2090.10">
    <property type="entry name" value="Multidrug efflux transporter AcrB TolC docking domain, DN and DC subdomains"/>
    <property type="match status" value="2"/>
</dbReference>
<dbReference type="InterPro" id="IPR027463">
    <property type="entry name" value="AcrB_DN_DC_subdom"/>
</dbReference>
<dbReference type="Gene3D" id="3.30.70.1320">
    <property type="entry name" value="Multidrug efflux transporter AcrB pore domain like"/>
    <property type="match status" value="2"/>
</dbReference>
<dbReference type="PANTHER" id="PTHR32063">
    <property type="match status" value="1"/>
</dbReference>
<evidence type="ECO:0000313" key="3">
    <source>
        <dbReference type="Proteomes" id="UP000769766"/>
    </source>
</evidence>
<keyword evidence="1" id="KW-0812">Transmembrane</keyword>
<dbReference type="PANTHER" id="PTHR32063:SF18">
    <property type="entry name" value="CATION EFFLUX SYSTEM PROTEIN"/>
    <property type="match status" value="1"/>
</dbReference>
<dbReference type="SUPFAM" id="SSF82693">
    <property type="entry name" value="Multidrug efflux transporter AcrB pore domain, PN1, PN2, PC1 and PC2 subdomains"/>
    <property type="match status" value="2"/>
</dbReference>
<dbReference type="Gene3D" id="3.30.70.1440">
    <property type="entry name" value="Multidrug efflux transporter AcrB pore domain"/>
    <property type="match status" value="1"/>
</dbReference>
<feature type="transmembrane region" description="Helical" evidence="1">
    <location>
        <begin position="1019"/>
        <end position="1038"/>
    </location>
</feature>
<dbReference type="SUPFAM" id="SSF82866">
    <property type="entry name" value="Multidrug efflux transporter AcrB transmembrane domain"/>
    <property type="match status" value="2"/>
</dbReference>
<keyword evidence="1" id="KW-1133">Transmembrane helix</keyword>
<feature type="transmembrane region" description="Helical" evidence="1">
    <location>
        <begin position="15"/>
        <end position="32"/>
    </location>
</feature>
<accession>A0A932FZD7</accession>
<feature type="transmembrane region" description="Helical" evidence="1">
    <location>
        <begin position="1128"/>
        <end position="1146"/>
    </location>
</feature>
<dbReference type="GO" id="GO:0042910">
    <property type="term" value="F:xenobiotic transmembrane transporter activity"/>
    <property type="evidence" value="ECO:0007669"/>
    <property type="project" value="TreeGrafter"/>
</dbReference>
<comment type="caution">
    <text evidence="2">The sequence shown here is derived from an EMBL/GenBank/DDBJ whole genome shotgun (WGS) entry which is preliminary data.</text>
</comment>
<dbReference type="EMBL" id="JACPRF010000005">
    <property type="protein sequence ID" value="MBI2875275.1"/>
    <property type="molecule type" value="Genomic_DNA"/>
</dbReference>
<keyword evidence="1" id="KW-0472">Membrane</keyword>
<proteinExistence type="predicted"/>
<protein>
    <submittedName>
        <fullName evidence="2">Efflux RND transporter permease subunit</fullName>
    </submittedName>
</protein>
<organism evidence="2 3">
    <name type="scientific">Tectimicrobiota bacterium</name>
    <dbReference type="NCBI Taxonomy" id="2528274"/>
    <lineage>
        <taxon>Bacteria</taxon>
        <taxon>Pseudomonadati</taxon>
        <taxon>Nitrospinota/Tectimicrobiota group</taxon>
        <taxon>Candidatus Tectimicrobiota</taxon>
    </lineage>
</organism>
<feature type="transmembrane region" description="Helical" evidence="1">
    <location>
        <begin position="503"/>
        <end position="526"/>
    </location>
</feature>
<dbReference type="SUPFAM" id="SSF82714">
    <property type="entry name" value="Multidrug efflux transporter AcrB TolC docking domain, DN and DC subdomains"/>
    <property type="match status" value="2"/>
</dbReference>
<dbReference type="Gene3D" id="1.20.1640.10">
    <property type="entry name" value="Multidrug efflux transporter AcrB transmembrane domain"/>
    <property type="match status" value="3"/>
</dbReference>
<evidence type="ECO:0000256" key="1">
    <source>
        <dbReference type="SAM" id="Phobius"/>
    </source>
</evidence>
<feature type="transmembrane region" description="Helical" evidence="1">
    <location>
        <begin position="1158"/>
        <end position="1181"/>
    </location>
</feature>
<dbReference type="Gene3D" id="3.30.70.1430">
    <property type="entry name" value="Multidrug efflux transporter AcrB pore domain"/>
    <property type="match status" value="3"/>
</dbReference>
<name>A0A932FZD7_UNCTE</name>
<dbReference type="GO" id="GO:0005886">
    <property type="term" value="C:plasma membrane"/>
    <property type="evidence" value="ECO:0007669"/>
    <property type="project" value="TreeGrafter"/>
</dbReference>
<feature type="transmembrane region" description="Helical" evidence="1">
    <location>
        <begin position="477"/>
        <end position="497"/>
    </location>
</feature>
<feature type="transmembrane region" description="Helical" evidence="1">
    <location>
        <begin position="1071"/>
        <end position="1095"/>
    </location>
</feature>
<feature type="transmembrane region" description="Helical" evidence="1">
    <location>
        <begin position="575"/>
        <end position="597"/>
    </location>
</feature>
<dbReference type="AlphaFoldDB" id="A0A932FZD7"/>
<sequence>MSHNTARFFVENRHISWALLIATLLWGTYGYFRMPQRKDPDVPVRVAVAIAPWPGASAEKVEQLVTRKIEEKIAENSKVEKIESISRGSLSVVYVTLHERVAETGKELDDIKLKLDSLRELPAGVGPIEFIKDFGDTAALMLTVASPRASAVEISLRARSVRRAIAQVRAQASPEAARSRATLVVCFPQSINPRIPQRSRDLLARYAAAQGFVYDPRPVDGPGFIGLDARMGHPDAAILAFIRQFAREQLHVSEFHPDVWEPAVIRDPRETEAKLAAVAGDKYSYRELDELTGLIKRTLQTVPQVSKVTRAGVLKERIFLEYSQERMASYGLQPSTLLDILGARNITLPGGVMEVEGKNLTIDPSGEFKSEREIGEVVIATSASGTPVYLRDGVDISRGYESPPRFLNFYTWRDARGRWHRTRAITLAVQMRPGEKIGQFGEAVDVTLAALKQRLPEDLIMARTSDQPLQVRENIHLFMKSLYEAVLLVILVAWVGFWEWRSAVLMATSIPLTLAMTFGMISLLGIDLQQVSIASLIIALGLLVDDPVVAGDAIQRELAAGRRPLMAAWLGPTRLARAILFATLTNIVAYLPLLMLSGDSGRFIYSLPVVLTCSLVASRLVSMTFIPLLGYYLLRPSTRPERPMAVRRQRGFAGLYYRLGGFALEHRWKVLTSVSLVFLGLGLSCVTRIQTQFFPQDFSYLSYVDVWLPEDAPLSATNQAARRAEEVIRQVAAAYGKAHPGEDGRPREVLASITAFIGGGGPRFWFSVSPEQQQLNYAQLLLQVRDKHDTHPLVAPLQRALSAGVPGARVDVRQLESGKPVGIPVSIRISGQEIRPLRELARQVQAIFRAVPGADRIRDDWGAESFGVKLQVDPDRANLAGVSNLDVALSSAAGMSGYPVTTLREDDEQIPVIIRLRMEERAQLADLQNLYVYSLQGPQKVPLRQVSAIAYRMETEKLRRRNQFRTITVSCFPVPGRLPSEVLQAARPQLTRLAQSLPPGYTMEIGGEEEEQVKGFKELAIVTLVSGACIYLALVIQFKNLFKPLIVFAAIPYGLVGALAALALLGSPFGFIAFLGIASLIGVIVSHVIMLFDFIEERHEQSLPRTRSGGAPLREALLDAGIIRLRPVLITVGATVFGLIPLALHGGPLWEPLCYAQIGGLTLATFITLLLVPVLYAIFVLDLKIVTWETTKEEHGYAEERQGL</sequence>
<evidence type="ECO:0000313" key="2">
    <source>
        <dbReference type="EMBL" id="MBI2875275.1"/>
    </source>
</evidence>
<feature type="transmembrane region" description="Helical" evidence="1">
    <location>
        <begin position="1045"/>
        <end position="1065"/>
    </location>
</feature>
<dbReference type="Pfam" id="PF00873">
    <property type="entry name" value="ACR_tran"/>
    <property type="match status" value="2"/>
</dbReference>